<reference evidence="14 15" key="1">
    <citation type="submission" date="2016-10" db="EMBL/GenBank/DDBJ databases">
        <authorList>
            <person name="de Groot N.N."/>
        </authorList>
    </citation>
    <scope>NUCLEOTIDE SEQUENCE [LARGE SCALE GENOMIC DNA]</scope>
    <source>
        <strain evidence="12 15">CBS 141442</strain>
        <strain evidence="13 14">PYCC 4715</strain>
    </source>
</reference>
<dbReference type="InterPro" id="IPR015720">
    <property type="entry name" value="Emp24-like"/>
</dbReference>
<dbReference type="Proteomes" id="UP000182334">
    <property type="component" value="Chromosome VII"/>
</dbReference>
<dbReference type="EMBL" id="LT635770">
    <property type="protein sequence ID" value="SGZ58972.1"/>
    <property type="molecule type" value="Genomic_DNA"/>
</dbReference>
<proteinExistence type="inferred from homology"/>
<dbReference type="PANTHER" id="PTHR22811">
    <property type="entry name" value="TRANSMEMBRANE EMP24 DOMAIN-CONTAINING PROTEIN"/>
    <property type="match status" value="1"/>
</dbReference>
<evidence type="ECO:0000313" key="12">
    <source>
        <dbReference type="EMBL" id="SGZ58020.1"/>
    </source>
</evidence>
<feature type="transmembrane region" description="Helical" evidence="9">
    <location>
        <begin position="178"/>
        <end position="204"/>
    </location>
</feature>
<dbReference type="InterPro" id="IPR009038">
    <property type="entry name" value="GOLD_dom"/>
</dbReference>
<evidence type="ECO:0000256" key="6">
    <source>
        <dbReference type="ARBA" id="ARBA00023136"/>
    </source>
</evidence>
<evidence type="ECO:0000256" key="3">
    <source>
        <dbReference type="ARBA" id="ARBA00022692"/>
    </source>
</evidence>
<evidence type="ECO:0000256" key="8">
    <source>
        <dbReference type="RuleBase" id="RU003827"/>
    </source>
</evidence>
<evidence type="ECO:0000259" key="11">
    <source>
        <dbReference type="PROSITE" id="PS50866"/>
    </source>
</evidence>
<dbReference type="GO" id="GO:0016020">
    <property type="term" value="C:membrane"/>
    <property type="evidence" value="ECO:0007669"/>
    <property type="project" value="UniProtKB-SubCell"/>
</dbReference>
<evidence type="ECO:0000256" key="2">
    <source>
        <dbReference type="ARBA" id="ARBA00007104"/>
    </source>
</evidence>
<dbReference type="STRING" id="45354.A0A1L0DN72"/>
<keyword evidence="4 10" id="KW-0732">Signal</keyword>
<gene>
    <name evidence="13" type="ORF">SAMEA4029009_CIC11G00000001568</name>
    <name evidence="12" type="ORF">SAMEA4029010_CIC11G00000005557</name>
</gene>
<keyword evidence="6 9" id="KW-0472">Membrane</keyword>
<evidence type="ECO:0000256" key="1">
    <source>
        <dbReference type="ARBA" id="ARBA00004479"/>
    </source>
</evidence>
<dbReference type="Pfam" id="PF01105">
    <property type="entry name" value="EMP24_GP25L"/>
    <property type="match status" value="1"/>
</dbReference>
<dbReference type="EMBL" id="LT635762">
    <property type="protein sequence ID" value="SGZ58020.1"/>
    <property type="molecule type" value="Genomic_DNA"/>
</dbReference>
<sequence>MLSRCVALLALLQLIVASALTFNLPAKEQACFYVTTEKQNTQISFYFAVQQGGSFDVDYTIKDPKNRILDEATKQRQGDFSFNAQHPGQYEFCFLNEMSTFAEKVIDFEIKYEGDGSSQFRAQMPEQPNTKPIAHVEAMKTTAESIDRQLDELMRALQYYKTRNNRNQATVQLTESRIYYFSILEVLLMVGMAFLQITVVQLFFKGLRKQLV</sequence>
<evidence type="ECO:0000256" key="5">
    <source>
        <dbReference type="ARBA" id="ARBA00022989"/>
    </source>
</evidence>
<evidence type="ECO:0000313" key="14">
    <source>
        <dbReference type="Proteomes" id="UP000182259"/>
    </source>
</evidence>
<dbReference type="GO" id="GO:0012505">
    <property type="term" value="C:endomembrane system"/>
    <property type="evidence" value="ECO:0007669"/>
    <property type="project" value="UniProtKB-SubCell"/>
</dbReference>
<feature type="chain" id="PRO_5010473652" evidence="10">
    <location>
        <begin position="20"/>
        <end position="212"/>
    </location>
</feature>
<protein>
    <submittedName>
        <fullName evidence="13">CIC11C00000001568</fullName>
    </submittedName>
    <submittedName>
        <fullName evidence="12">CIC11C00000005557</fullName>
    </submittedName>
</protein>
<keyword evidence="3 8" id="KW-0812">Transmembrane</keyword>
<dbReference type="InterPro" id="IPR036598">
    <property type="entry name" value="GOLD_dom_sf"/>
</dbReference>
<feature type="signal peptide" evidence="10">
    <location>
        <begin position="1"/>
        <end position="19"/>
    </location>
</feature>
<evidence type="ECO:0000313" key="15">
    <source>
        <dbReference type="Proteomes" id="UP000182334"/>
    </source>
</evidence>
<keyword evidence="15" id="KW-1185">Reference proteome</keyword>
<evidence type="ECO:0000256" key="4">
    <source>
        <dbReference type="ARBA" id="ARBA00022729"/>
    </source>
</evidence>
<dbReference type="Proteomes" id="UP000182259">
    <property type="component" value="Chromosome VII"/>
</dbReference>
<dbReference type="AlphaFoldDB" id="A0A1L0DN72"/>
<comment type="similarity">
    <text evidence="2 8">Belongs to the EMP24/GP25L family.</text>
</comment>
<accession>A0A1L0DN72</accession>
<dbReference type="OrthoDB" id="1929172at2759"/>
<evidence type="ECO:0000256" key="9">
    <source>
        <dbReference type="SAM" id="Phobius"/>
    </source>
</evidence>
<organism evidence="12 15">
    <name type="scientific">Sungouiella intermedia</name>
    <dbReference type="NCBI Taxonomy" id="45354"/>
    <lineage>
        <taxon>Eukaryota</taxon>
        <taxon>Fungi</taxon>
        <taxon>Dikarya</taxon>
        <taxon>Ascomycota</taxon>
        <taxon>Saccharomycotina</taxon>
        <taxon>Pichiomycetes</taxon>
        <taxon>Metschnikowiaceae</taxon>
        <taxon>Sungouiella</taxon>
    </lineage>
</organism>
<evidence type="ECO:0000256" key="10">
    <source>
        <dbReference type="SAM" id="SignalP"/>
    </source>
</evidence>
<comment type="subcellular location">
    <subcellularLocation>
        <location evidence="7">Endomembrane system</location>
        <topology evidence="7">Single-pass membrane protein</topology>
    </subcellularLocation>
    <subcellularLocation>
        <location evidence="1 8">Membrane</location>
        <topology evidence="1 8">Single-pass type I membrane protein</topology>
    </subcellularLocation>
</comment>
<dbReference type="Gene3D" id="2.60.120.680">
    <property type="entry name" value="GOLD domain"/>
    <property type="match status" value="1"/>
</dbReference>
<dbReference type="SMART" id="SM01190">
    <property type="entry name" value="EMP24_GP25L"/>
    <property type="match status" value="1"/>
</dbReference>
<keyword evidence="5 9" id="KW-1133">Transmembrane helix</keyword>
<feature type="domain" description="GOLD" evidence="11">
    <location>
        <begin position="29"/>
        <end position="112"/>
    </location>
</feature>
<name>A0A1L0DN72_9ASCO</name>
<evidence type="ECO:0000256" key="7">
    <source>
        <dbReference type="ARBA" id="ARBA00037847"/>
    </source>
</evidence>
<evidence type="ECO:0000313" key="13">
    <source>
        <dbReference type="EMBL" id="SGZ58972.1"/>
    </source>
</evidence>
<dbReference type="SUPFAM" id="SSF101576">
    <property type="entry name" value="Supernatant protein factor (SPF), C-terminal domain"/>
    <property type="match status" value="1"/>
</dbReference>
<dbReference type="PROSITE" id="PS50866">
    <property type="entry name" value="GOLD"/>
    <property type="match status" value="1"/>
</dbReference>